<name>A0ABV0NTR6_9TELE</name>
<sequence>HCCHFSRLCTTGSFTFLAAPLLTVLFENKPRPSDPVLSSTHQCIGPTLAAFLSQTALRVFSCWLVVLGQSQGRGPAGCLPIFPTLYLLLLCFPPFLF</sequence>
<dbReference type="EMBL" id="JAHRIO010047665">
    <property type="protein sequence ID" value="MEQ2173622.1"/>
    <property type="molecule type" value="Genomic_DNA"/>
</dbReference>
<dbReference type="Proteomes" id="UP001476798">
    <property type="component" value="Unassembled WGS sequence"/>
</dbReference>
<keyword evidence="3" id="KW-1185">Reference proteome</keyword>
<feature type="transmembrane region" description="Helical" evidence="1">
    <location>
        <begin position="78"/>
        <end position="96"/>
    </location>
</feature>
<accession>A0ABV0NTR6</accession>
<feature type="transmembrane region" description="Helical" evidence="1">
    <location>
        <begin position="7"/>
        <end position="26"/>
    </location>
</feature>
<evidence type="ECO:0000256" key="1">
    <source>
        <dbReference type="SAM" id="Phobius"/>
    </source>
</evidence>
<gene>
    <name evidence="2" type="ORF">GOODEAATRI_033933</name>
</gene>
<reference evidence="2 3" key="1">
    <citation type="submission" date="2021-06" db="EMBL/GenBank/DDBJ databases">
        <authorList>
            <person name="Palmer J.M."/>
        </authorList>
    </citation>
    <scope>NUCLEOTIDE SEQUENCE [LARGE SCALE GENOMIC DNA]</scope>
    <source>
        <strain evidence="2 3">GA_2019</strain>
        <tissue evidence="2">Muscle</tissue>
    </source>
</reference>
<keyword evidence="1" id="KW-0812">Transmembrane</keyword>
<evidence type="ECO:0000313" key="2">
    <source>
        <dbReference type="EMBL" id="MEQ2173622.1"/>
    </source>
</evidence>
<feature type="non-terminal residue" evidence="2">
    <location>
        <position position="1"/>
    </location>
</feature>
<proteinExistence type="predicted"/>
<comment type="caution">
    <text evidence="2">The sequence shown here is derived from an EMBL/GenBank/DDBJ whole genome shotgun (WGS) entry which is preliminary data.</text>
</comment>
<feature type="transmembrane region" description="Helical" evidence="1">
    <location>
        <begin position="46"/>
        <end position="66"/>
    </location>
</feature>
<organism evidence="2 3">
    <name type="scientific">Goodea atripinnis</name>
    <dbReference type="NCBI Taxonomy" id="208336"/>
    <lineage>
        <taxon>Eukaryota</taxon>
        <taxon>Metazoa</taxon>
        <taxon>Chordata</taxon>
        <taxon>Craniata</taxon>
        <taxon>Vertebrata</taxon>
        <taxon>Euteleostomi</taxon>
        <taxon>Actinopterygii</taxon>
        <taxon>Neopterygii</taxon>
        <taxon>Teleostei</taxon>
        <taxon>Neoteleostei</taxon>
        <taxon>Acanthomorphata</taxon>
        <taxon>Ovalentaria</taxon>
        <taxon>Atherinomorphae</taxon>
        <taxon>Cyprinodontiformes</taxon>
        <taxon>Goodeidae</taxon>
        <taxon>Goodea</taxon>
    </lineage>
</organism>
<evidence type="ECO:0000313" key="3">
    <source>
        <dbReference type="Proteomes" id="UP001476798"/>
    </source>
</evidence>
<keyword evidence="1" id="KW-1133">Transmembrane helix</keyword>
<keyword evidence="1" id="KW-0472">Membrane</keyword>
<protein>
    <submittedName>
        <fullName evidence="2">Uncharacterized protein</fullName>
    </submittedName>
</protein>